<feature type="chain" id="PRO_5020928836" description="C-type lysozyme inhibitor domain-containing protein" evidence="6">
    <location>
        <begin position="28"/>
        <end position="169"/>
    </location>
</feature>
<feature type="compositionally biased region" description="Pro residues" evidence="5">
    <location>
        <begin position="66"/>
        <end position="76"/>
    </location>
</feature>
<dbReference type="RefSeq" id="WP_136941341.1">
    <property type="nucleotide sequence ID" value="NZ_SWKR01000001.1"/>
</dbReference>
<evidence type="ECO:0000256" key="1">
    <source>
        <dbReference type="ARBA" id="ARBA00022729"/>
    </source>
</evidence>
<evidence type="ECO:0000256" key="6">
    <source>
        <dbReference type="SAM" id="SignalP"/>
    </source>
</evidence>
<evidence type="ECO:0000256" key="4">
    <source>
        <dbReference type="ARBA" id="ARBA00023288"/>
    </source>
</evidence>
<dbReference type="InterPro" id="IPR018660">
    <property type="entry name" value="MliC"/>
</dbReference>
<proteinExistence type="predicted"/>
<keyword evidence="1 6" id="KW-0732">Signal</keyword>
<evidence type="ECO:0000313" key="8">
    <source>
        <dbReference type="EMBL" id="TKD52917.1"/>
    </source>
</evidence>
<dbReference type="OrthoDB" id="485556at2"/>
<comment type="caution">
    <text evidence="8">The sequence shown here is derived from an EMBL/GenBank/DDBJ whole genome shotgun (WGS) entry which is preliminary data.</text>
</comment>
<feature type="signal peptide" evidence="6">
    <location>
        <begin position="1"/>
        <end position="27"/>
    </location>
</feature>
<evidence type="ECO:0000259" key="7">
    <source>
        <dbReference type="Pfam" id="PF09864"/>
    </source>
</evidence>
<dbReference type="SUPFAM" id="SSF141488">
    <property type="entry name" value="YdhA-like"/>
    <property type="match status" value="1"/>
</dbReference>
<keyword evidence="4" id="KW-0449">Lipoprotein</keyword>
<evidence type="ECO:0000256" key="3">
    <source>
        <dbReference type="ARBA" id="ARBA00023139"/>
    </source>
</evidence>
<dbReference type="Proteomes" id="UP000309138">
    <property type="component" value="Unassembled WGS sequence"/>
</dbReference>
<accession>A0A4U1L7I4</accession>
<protein>
    <recommendedName>
        <fullName evidence="7">C-type lysozyme inhibitor domain-containing protein</fullName>
    </recommendedName>
</protein>
<evidence type="ECO:0000256" key="5">
    <source>
        <dbReference type="SAM" id="MobiDB-lite"/>
    </source>
</evidence>
<keyword evidence="3" id="KW-0564">Palmitate</keyword>
<dbReference type="AlphaFoldDB" id="A0A4U1L7I4"/>
<name>A0A4U1L7I4_9SPHN</name>
<sequence>MAARRARHRASGTAAALLLLAACGDEAGNEADANRVDPALANAVTPLPPEPVANLAAPEASMPGIDAPPVPAPPPPDSDEPDPAAEAQQTGTTVHTRYRCDDGTFVDAKFNADANTVKLRREGRVLGVLDGQPAASGIWYRGKGYELRGKGRDATFIRPGAAPVHCLAD</sequence>
<evidence type="ECO:0000313" key="9">
    <source>
        <dbReference type="Proteomes" id="UP000309138"/>
    </source>
</evidence>
<feature type="domain" description="C-type lysozyme inhibitor" evidence="7">
    <location>
        <begin position="98"/>
        <end position="164"/>
    </location>
</feature>
<evidence type="ECO:0000256" key="2">
    <source>
        <dbReference type="ARBA" id="ARBA00023136"/>
    </source>
</evidence>
<keyword evidence="2" id="KW-0472">Membrane</keyword>
<dbReference type="InterPro" id="IPR036328">
    <property type="entry name" value="MliC_sf"/>
</dbReference>
<dbReference type="EMBL" id="SWKR01000001">
    <property type="protein sequence ID" value="TKD52917.1"/>
    <property type="molecule type" value="Genomic_DNA"/>
</dbReference>
<keyword evidence="9" id="KW-1185">Reference proteome</keyword>
<organism evidence="8 9">
    <name type="scientific">Sphingomonas baiyangensis</name>
    <dbReference type="NCBI Taxonomy" id="2572576"/>
    <lineage>
        <taxon>Bacteria</taxon>
        <taxon>Pseudomonadati</taxon>
        <taxon>Pseudomonadota</taxon>
        <taxon>Alphaproteobacteria</taxon>
        <taxon>Sphingomonadales</taxon>
        <taxon>Sphingomonadaceae</taxon>
        <taxon>Sphingomonas</taxon>
    </lineage>
</organism>
<feature type="region of interest" description="Disordered" evidence="5">
    <location>
        <begin position="42"/>
        <end position="95"/>
    </location>
</feature>
<gene>
    <name evidence="8" type="ORF">FBR43_00765</name>
</gene>
<dbReference type="Pfam" id="PF09864">
    <property type="entry name" value="MliC"/>
    <property type="match status" value="1"/>
</dbReference>
<dbReference type="Gene3D" id="2.40.128.200">
    <property type="match status" value="1"/>
</dbReference>
<dbReference type="PROSITE" id="PS51257">
    <property type="entry name" value="PROKAR_LIPOPROTEIN"/>
    <property type="match status" value="1"/>
</dbReference>
<reference evidence="8 9" key="1">
    <citation type="submission" date="2019-04" db="EMBL/GenBank/DDBJ databases">
        <authorList>
            <person name="Yang Y."/>
            <person name="Wei D."/>
        </authorList>
    </citation>
    <scope>NUCLEOTIDE SEQUENCE [LARGE SCALE GENOMIC DNA]</scope>
    <source>
        <strain evidence="8 9">L-1-4w-11</strain>
    </source>
</reference>